<sequence>MSQIYEAELQTAIEAVRKASQICRSVQGRIDGEKMDKADRSPVTIADYASQAIICSTIRASFPEELIVAEEDARDLRTGECSPFLDQIVEELKAVEESPTAEQTLDWIDFGNHSGGTSRFWTLDPIDGTKGFLRKEQYAISLALIVDGEIQVAALACPNLRATDAWDNARGVIFTAVRGMGARLCPLDLPDVTPHSVRVSGTRTASAARMCESVESGHSSHDWSSRILSAIGSTSEAVRLDSQAKYGVLARGEADVYLRLPVRKDYSEKIWDHAGGVLVVEEAGGKVTDIDGNPLDFSLGTTLKSNRGVVATNGLLHDGILAAVQSSSEAPTAEA</sequence>
<evidence type="ECO:0000256" key="5">
    <source>
        <dbReference type="ARBA" id="ARBA00022801"/>
    </source>
</evidence>
<dbReference type="InterPro" id="IPR000760">
    <property type="entry name" value="Inositol_monophosphatase-like"/>
</dbReference>
<dbReference type="GO" id="GO:0046854">
    <property type="term" value="P:phosphatidylinositol phosphate biosynthetic process"/>
    <property type="evidence" value="ECO:0007669"/>
    <property type="project" value="InterPro"/>
</dbReference>
<evidence type="ECO:0000256" key="6">
    <source>
        <dbReference type="ARBA" id="ARBA00022842"/>
    </source>
</evidence>
<evidence type="ECO:0000256" key="8">
    <source>
        <dbReference type="ARBA" id="ARBA00044479"/>
    </source>
</evidence>
<dbReference type="AlphaFoldDB" id="A0A5C5WPQ9"/>
<reference evidence="11 12" key="1">
    <citation type="submission" date="2019-02" db="EMBL/GenBank/DDBJ databases">
        <title>Deep-cultivation of Planctomycetes and their phenomic and genomic characterization uncovers novel biology.</title>
        <authorList>
            <person name="Wiegand S."/>
            <person name="Jogler M."/>
            <person name="Boedeker C."/>
            <person name="Pinto D."/>
            <person name="Vollmers J."/>
            <person name="Rivas-Marin E."/>
            <person name="Kohn T."/>
            <person name="Peeters S.H."/>
            <person name="Heuer A."/>
            <person name="Rast P."/>
            <person name="Oberbeckmann S."/>
            <person name="Bunk B."/>
            <person name="Jeske O."/>
            <person name="Meyerdierks A."/>
            <person name="Storesund J.E."/>
            <person name="Kallscheuer N."/>
            <person name="Luecker S."/>
            <person name="Lage O.M."/>
            <person name="Pohl T."/>
            <person name="Merkel B.J."/>
            <person name="Hornburger P."/>
            <person name="Mueller R.-W."/>
            <person name="Bruemmer F."/>
            <person name="Labrenz M."/>
            <person name="Spormann A.M."/>
            <person name="Op Den Camp H."/>
            <person name="Overmann J."/>
            <person name="Amann R."/>
            <person name="Jetten M.S.M."/>
            <person name="Mascher T."/>
            <person name="Medema M.H."/>
            <person name="Devos D.P."/>
            <person name="Kaster A.-K."/>
            <person name="Ovreas L."/>
            <person name="Rohde M."/>
            <person name="Galperin M.Y."/>
            <person name="Jogler C."/>
        </authorList>
    </citation>
    <scope>NUCLEOTIDE SEQUENCE [LARGE SCALE GENOMIC DNA]</scope>
    <source>
        <strain evidence="11 12">KOR42</strain>
    </source>
</reference>
<evidence type="ECO:0000313" key="12">
    <source>
        <dbReference type="Proteomes" id="UP000317243"/>
    </source>
</evidence>
<evidence type="ECO:0000313" key="11">
    <source>
        <dbReference type="EMBL" id="TWT52245.1"/>
    </source>
</evidence>
<dbReference type="PRINTS" id="PR00377">
    <property type="entry name" value="IMPHPHTASES"/>
</dbReference>
<accession>A0A5C5WPQ9</accession>
<dbReference type="OrthoDB" id="9772456at2"/>
<evidence type="ECO:0000256" key="1">
    <source>
        <dbReference type="ARBA" id="ARBA00001946"/>
    </source>
</evidence>
<keyword evidence="4 10" id="KW-0479">Metal-binding</keyword>
<dbReference type="Pfam" id="PF00459">
    <property type="entry name" value="Inositol_P"/>
    <property type="match status" value="1"/>
</dbReference>
<evidence type="ECO:0000256" key="7">
    <source>
        <dbReference type="ARBA" id="ARBA00044466"/>
    </source>
</evidence>
<comment type="cofactor">
    <cofactor evidence="1 10">
        <name>Mg(2+)</name>
        <dbReference type="ChEBI" id="CHEBI:18420"/>
    </cofactor>
</comment>
<evidence type="ECO:0000256" key="3">
    <source>
        <dbReference type="ARBA" id="ARBA00012633"/>
    </source>
</evidence>
<comment type="catalytic activity">
    <reaction evidence="7">
        <text>adenosine 2',5'-bisphosphate + H2O = AMP + phosphate</text>
        <dbReference type="Rhea" id="RHEA:77643"/>
        <dbReference type="ChEBI" id="CHEBI:15377"/>
        <dbReference type="ChEBI" id="CHEBI:43474"/>
        <dbReference type="ChEBI" id="CHEBI:194156"/>
        <dbReference type="ChEBI" id="CHEBI:456215"/>
        <dbReference type="EC" id="3.1.3.7"/>
    </reaction>
    <physiologicalReaction direction="left-to-right" evidence="7">
        <dbReference type="Rhea" id="RHEA:77644"/>
    </physiologicalReaction>
</comment>
<gene>
    <name evidence="11" type="primary">suhB_2</name>
    <name evidence="11" type="ORF">KOR42_31130</name>
</gene>
<proteinExistence type="inferred from homology"/>
<dbReference type="FunFam" id="3.40.190.80:FF:000003">
    <property type="entry name" value="PAP-specific phosphatase HAL2-like"/>
    <property type="match status" value="1"/>
</dbReference>
<dbReference type="InterPro" id="IPR020583">
    <property type="entry name" value="Inositol_monoP_metal-BS"/>
</dbReference>
<feature type="binding site" evidence="10">
    <location>
        <position position="126"/>
    </location>
    <ligand>
        <name>Mg(2+)</name>
        <dbReference type="ChEBI" id="CHEBI:18420"/>
        <label>1</label>
        <note>catalytic</note>
    </ligand>
</feature>
<feature type="binding site" evidence="10">
    <location>
        <position position="127"/>
    </location>
    <ligand>
        <name>Mg(2+)</name>
        <dbReference type="ChEBI" id="CHEBI:18420"/>
        <label>1</label>
        <note>catalytic</note>
    </ligand>
</feature>
<dbReference type="GO" id="GO:0008441">
    <property type="term" value="F:3'(2'),5'-bisphosphate nucleotidase activity"/>
    <property type="evidence" value="ECO:0007669"/>
    <property type="project" value="UniProtKB-EC"/>
</dbReference>
<evidence type="ECO:0000256" key="4">
    <source>
        <dbReference type="ARBA" id="ARBA00022723"/>
    </source>
</evidence>
<dbReference type="RefSeq" id="WP_146510600.1">
    <property type="nucleotide sequence ID" value="NZ_SIHI01000007.1"/>
</dbReference>
<dbReference type="InterPro" id="IPR006239">
    <property type="entry name" value="DPNP"/>
</dbReference>
<dbReference type="EC" id="3.1.3.7" evidence="3"/>
<comment type="caution">
    <text evidence="11">The sequence shown here is derived from an EMBL/GenBank/DDBJ whole genome shotgun (WGS) entry which is preliminary data.</text>
</comment>
<dbReference type="SUPFAM" id="SSF56655">
    <property type="entry name" value="Carbohydrate phosphatase"/>
    <property type="match status" value="1"/>
</dbReference>
<feature type="binding site" evidence="10">
    <location>
        <position position="70"/>
    </location>
    <ligand>
        <name>Mg(2+)</name>
        <dbReference type="ChEBI" id="CHEBI:18420"/>
        <label>1</label>
        <note>catalytic</note>
    </ligand>
</feature>
<dbReference type="Gene3D" id="3.40.190.80">
    <property type="match status" value="1"/>
</dbReference>
<evidence type="ECO:0000256" key="2">
    <source>
        <dbReference type="ARBA" id="ARBA00009759"/>
    </source>
</evidence>
<organism evidence="11 12">
    <name type="scientific">Thalassoglobus neptunius</name>
    <dbReference type="NCBI Taxonomy" id="1938619"/>
    <lineage>
        <taxon>Bacteria</taxon>
        <taxon>Pseudomonadati</taxon>
        <taxon>Planctomycetota</taxon>
        <taxon>Planctomycetia</taxon>
        <taxon>Planctomycetales</taxon>
        <taxon>Planctomycetaceae</taxon>
        <taxon>Thalassoglobus</taxon>
    </lineage>
</organism>
<dbReference type="InterPro" id="IPR020550">
    <property type="entry name" value="Inositol_monophosphatase_CS"/>
</dbReference>
<protein>
    <recommendedName>
        <fullName evidence="3">3'(2'),5'-bisphosphate nucleotidase</fullName>
        <ecNumber evidence="3">3.1.3.7</ecNumber>
    </recommendedName>
</protein>
<dbReference type="GO" id="GO:0046872">
    <property type="term" value="F:metal ion binding"/>
    <property type="evidence" value="ECO:0007669"/>
    <property type="project" value="UniProtKB-KW"/>
</dbReference>
<comment type="catalytic activity">
    <reaction evidence="8">
        <text>adenosine 3',5'-bisphosphate + H2O = AMP + phosphate</text>
        <dbReference type="Rhea" id="RHEA:10040"/>
        <dbReference type="ChEBI" id="CHEBI:15377"/>
        <dbReference type="ChEBI" id="CHEBI:43474"/>
        <dbReference type="ChEBI" id="CHEBI:58343"/>
        <dbReference type="ChEBI" id="CHEBI:456215"/>
        <dbReference type="EC" id="3.1.3.7"/>
    </reaction>
    <physiologicalReaction direction="left-to-right" evidence="8">
        <dbReference type="Rhea" id="RHEA:10041"/>
    </physiologicalReaction>
</comment>
<dbReference type="PROSITE" id="PS00630">
    <property type="entry name" value="IMP_2"/>
    <property type="match status" value="1"/>
</dbReference>
<dbReference type="PANTHER" id="PTHR43200">
    <property type="entry name" value="PHOSPHATASE"/>
    <property type="match status" value="1"/>
</dbReference>
<keyword evidence="5 11" id="KW-0378">Hydrolase</keyword>
<dbReference type="CDD" id="cd01517">
    <property type="entry name" value="PAP_phosphatase"/>
    <property type="match status" value="1"/>
</dbReference>
<dbReference type="Gene3D" id="3.30.540.10">
    <property type="entry name" value="Fructose-1,6-Bisphosphatase, subunit A, domain 1"/>
    <property type="match status" value="1"/>
</dbReference>
<dbReference type="InterPro" id="IPR051090">
    <property type="entry name" value="Inositol_monoP_superfamily"/>
</dbReference>
<comment type="similarity">
    <text evidence="2">Belongs to the inositol monophosphatase superfamily.</text>
</comment>
<dbReference type="GO" id="GO:0000103">
    <property type="term" value="P:sulfate assimilation"/>
    <property type="evidence" value="ECO:0007669"/>
    <property type="project" value="TreeGrafter"/>
</dbReference>
<comment type="catalytic activity">
    <reaction evidence="9">
        <text>3'-phosphoadenylyl sulfate + H2O = adenosine 5'-phosphosulfate + phosphate</text>
        <dbReference type="Rhea" id="RHEA:77639"/>
        <dbReference type="ChEBI" id="CHEBI:15377"/>
        <dbReference type="ChEBI" id="CHEBI:43474"/>
        <dbReference type="ChEBI" id="CHEBI:58243"/>
        <dbReference type="ChEBI" id="CHEBI:58339"/>
        <dbReference type="EC" id="3.1.3.7"/>
    </reaction>
    <physiologicalReaction direction="left-to-right" evidence="9">
        <dbReference type="Rhea" id="RHEA:77640"/>
    </physiologicalReaction>
</comment>
<dbReference type="Proteomes" id="UP000317243">
    <property type="component" value="Unassembled WGS sequence"/>
</dbReference>
<dbReference type="NCBIfam" id="TIGR01330">
    <property type="entry name" value="bisphos_HAL2"/>
    <property type="match status" value="1"/>
</dbReference>
<evidence type="ECO:0000256" key="10">
    <source>
        <dbReference type="PIRSR" id="PIRSR600760-2"/>
    </source>
</evidence>
<dbReference type="PANTHER" id="PTHR43200:SF6">
    <property type="entry name" value="3'(2'),5'-BISPHOSPHATE NUCLEOTIDASE"/>
    <property type="match status" value="1"/>
</dbReference>
<dbReference type="PROSITE" id="PS00629">
    <property type="entry name" value="IMP_1"/>
    <property type="match status" value="1"/>
</dbReference>
<dbReference type="EMBL" id="SIHI01000007">
    <property type="protein sequence ID" value="TWT52245.1"/>
    <property type="molecule type" value="Genomic_DNA"/>
</dbReference>
<feature type="binding site" evidence="10">
    <location>
        <position position="272"/>
    </location>
    <ligand>
        <name>Mg(2+)</name>
        <dbReference type="ChEBI" id="CHEBI:18420"/>
        <label>1</label>
        <note>catalytic</note>
    </ligand>
</feature>
<keyword evidence="12" id="KW-1185">Reference proteome</keyword>
<feature type="binding site" evidence="10">
    <location>
        <position position="124"/>
    </location>
    <ligand>
        <name>Mg(2+)</name>
        <dbReference type="ChEBI" id="CHEBI:18420"/>
        <label>1</label>
        <note>catalytic</note>
    </ligand>
</feature>
<evidence type="ECO:0000256" key="9">
    <source>
        <dbReference type="ARBA" id="ARBA00044484"/>
    </source>
</evidence>
<keyword evidence="6 10" id="KW-0460">Magnesium</keyword>
<name>A0A5C5WPQ9_9PLAN</name>